<evidence type="ECO:0000256" key="4">
    <source>
        <dbReference type="ARBA" id="ARBA00023125"/>
    </source>
</evidence>
<dbReference type="Gene3D" id="1.10.8.60">
    <property type="match status" value="1"/>
</dbReference>
<dbReference type="PROSITE" id="PS50045">
    <property type="entry name" value="SIGMA54_INTERACT_4"/>
    <property type="match status" value="1"/>
</dbReference>
<keyword evidence="4" id="KW-0238">DNA-binding</keyword>
<dbReference type="CDD" id="cd00009">
    <property type="entry name" value="AAA"/>
    <property type="match status" value="1"/>
</dbReference>
<dbReference type="InterPro" id="IPR003018">
    <property type="entry name" value="GAF"/>
</dbReference>
<name>A0A2Z6AZP2_9BACT</name>
<sequence>MTVRHMNFFKLLSGEVSPQQLLLKFLLLLLELQNVERGSIWVRDGDNFTCLEAVGEESDNIKGMSISKSKESIVGWVMKNGRMTIAEAGRDKRHFKQVEEAMAVKSSLILAYPLFLKDSSVYGVIEVIDTSTGGRSMNLSEEYLDFLQNLVDIGSIALSNSVEFSSQAQENSELKKTIEIMSGQRMVAGPSPSFQKALHHCRNYAGNDYPVLVTGESGVGKEVLAREIHRMSNRCNKPFLVQNCSSIPRTLLASELFGYRKGAFTGAYRDKEGLFEAANGGTVFLDEIGDMSTDLQASLLRVLQDNEIKPLGGNRATKVDVRIISATNKDLRLAIDERTFREDLFFRLNVLPVTVPPLCERSEDIPYLLAHFIRRESVLLGMEPKPVSPEALSMLMAYPWPGNIRELENMVKLVLVSCDGPEIGPSDLPPTIAAGLAEGPFGRPVPTTQPPDPQAVYSGKDWENVERDYANHLLEKHRWVISRAAREAGLKRSTFDSRLKKLGIRKTN</sequence>
<dbReference type="GO" id="GO:0043565">
    <property type="term" value="F:sequence-specific DNA binding"/>
    <property type="evidence" value="ECO:0007669"/>
    <property type="project" value="InterPro"/>
</dbReference>
<dbReference type="Proteomes" id="UP000269883">
    <property type="component" value="Chromosome"/>
</dbReference>
<dbReference type="SUPFAM" id="SSF52540">
    <property type="entry name" value="P-loop containing nucleoside triphosphate hydrolases"/>
    <property type="match status" value="1"/>
</dbReference>
<dbReference type="Pfam" id="PF00158">
    <property type="entry name" value="Sigma54_activat"/>
    <property type="match status" value="1"/>
</dbReference>
<dbReference type="GO" id="GO:0005524">
    <property type="term" value="F:ATP binding"/>
    <property type="evidence" value="ECO:0007669"/>
    <property type="project" value="UniProtKB-KW"/>
</dbReference>
<organism evidence="7 8">
    <name type="scientific">Desulfovibrio ferrophilus</name>
    <dbReference type="NCBI Taxonomy" id="241368"/>
    <lineage>
        <taxon>Bacteria</taxon>
        <taxon>Pseudomonadati</taxon>
        <taxon>Thermodesulfobacteriota</taxon>
        <taxon>Desulfovibrionia</taxon>
        <taxon>Desulfovibrionales</taxon>
        <taxon>Desulfovibrionaceae</taxon>
        <taxon>Desulfovibrio</taxon>
    </lineage>
</organism>
<proteinExistence type="predicted"/>
<dbReference type="InterPro" id="IPR025944">
    <property type="entry name" value="Sigma_54_int_dom_CS"/>
</dbReference>
<dbReference type="SMART" id="SM00382">
    <property type="entry name" value="AAA"/>
    <property type="match status" value="1"/>
</dbReference>
<dbReference type="PANTHER" id="PTHR32071:SF113">
    <property type="entry name" value="ALGINATE BIOSYNTHESIS TRANSCRIPTIONAL REGULATORY PROTEIN ALGB"/>
    <property type="match status" value="1"/>
</dbReference>
<dbReference type="SUPFAM" id="SSF46689">
    <property type="entry name" value="Homeodomain-like"/>
    <property type="match status" value="1"/>
</dbReference>
<dbReference type="Gene3D" id="3.40.50.300">
    <property type="entry name" value="P-loop containing nucleotide triphosphate hydrolases"/>
    <property type="match status" value="1"/>
</dbReference>
<dbReference type="RefSeq" id="WP_126378998.1">
    <property type="nucleotide sequence ID" value="NZ_AP017378.1"/>
</dbReference>
<dbReference type="InterPro" id="IPR003593">
    <property type="entry name" value="AAA+_ATPase"/>
</dbReference>
<keyword evidence="2" id="KW-0067">ATP-binding</keyword>
<dbReference type="Pfam" id="PF13185">
    <property type="entry name" value="GAF_2"/>
    <property type="match status" value="1"/>
</dbReference>
<dbReference type="Pfam" id="PF02954">
    <property type="entry name" value="HTH_8"/>
    <property type="match status" value="1"/>
</dbReference>
<evidence type="ECO:0000259" key="6">
    <source>
        <dbReference type="PROSITE" id="PS50045"/>
    </source>
</evidence>
<dbReference type="AlphaFoldDB" id="A0A2Z6AZP2"/>
<evidence type="ECO:0000313" key="7">
    <source>
        <dbReference type="EMBL" id="BBD08688.1"/>
    </source>
</evidence>
<dbReference type="InterPro" id="IPR025943">
    <property type="entry name" value="Sigma_54_int_dom_ATP-bd_2"/>
</dbReference>
<keyword evidence="5" id="KW-0804">Transcription</keyword>
<dbReference type="InterPro" id="IPR002197">
    <property type="entry name" value="HTH_Fis"/>
</dbReference>
<dbReference type="GO" id="GO:0006355">
    <property type="term" value="P:regulation of DNA-templated transcription"/>
    <property type="evidence" value="ECO:0007669"/>
    <property type="project" value="InterPro"/>
</dbReference>
<reference evidence="7 8" key="1">
    <citation type="journal article" date="2018" name="Sci. Adv.">
        <title>Multi-heme cytochromes provide a pathway for survival in energy-limited environments.</title>
        <authorList>
            <person name="Deng X."/>
            <person name="Dohmae N."/>
            <person name="Nealson K.H."/>
            <person name="Hashimoto K."/>
            <person name="Okamoto A."/>
        </authorList>
    </citation>
    <scope>NUCLEOTIDE SEQUENCE [LARGE SCALE GENOMIC DNA]</scope>
    <source>
        <strain evidence="7 8">IS5</strain>
    </source>
</reference>
<dbReference type="OrthoDB" id="9763792at2"/>
<dbReference type="Gene3D" id="1.10.10.60">
    <property type="entry name" value="Homeodomain-like"/>
    <property type="match status" value="1"/>
</dbReference>
<dbReference type="PANTHER" id="PTHR32071">
    <property type="entry name" value="TRANSCRIPTIONAL REGULATORY PROTEIN"/>
    <property type="match status" value="1"/>
</dbReference>
<keyword evidence="1" id="KW-0547">Nucleotide-binding</keyword>
<dbReference type="PROSITE" id="PS00676">
    <property type="entry name" value="SIGMA54_INTERACT_2"/>
    <property type="match status" value="1"/>
</dbReference>
<feature type="domain" description="Sigma-54 factor interaction" evidence="6">
    <location>
        <begin position="187"/>
        <end position="416"/>
    </location>
</feature>
<evidence type="ECO:0000256" key="3">
    <source>
        <dbReference type="ARBA" id="ARBA00023015"/>
    </source>
</evidence>
<dbReference type="InterPro" id="IPR025662">
    <property type="entry name" value="Sigma_54_int_dom_ATP-bd_1"/>
</dbReference>
<evidence type="ECO:0000256" key="1">
    <source>
        <dbReference type="ARBA" id="ARBA00022741"/>
    </source>
</evidence>
<dbReference type="FunFam" id="3.40.50.300:FF:000006">
    <property type="entry name" value="DNA-binding transcriptional regulator NtrC"/>
    <property type="match status" value="1"/>
</dbReference>
<dbReference type="EMBL" id="AP017378">
    <property type="protein sequence ID" value="BBD08688.1"/>
    <property type="molecule type" value="Genomic_DNA"/>
</dbReference>
<dbReference type="PROSITE" id="PS00675">
    <property type="entry name" value="SIGMA54_INTERACT_1"/>
    <property type="match status" value="1"/>
</dbReference>
<keyword evidence="8" id="KW-1185">Reference proteome</keyword>
<protein>
    <submittedName>
        <fullName evidence="7">Transcriptional regulator, NifA subfamily, Fis Family</fullName>
    </submittedName>
</protein>
<dbReference type="InterPro" id="IPR058031">
    <property type="entry name" value="AAA_lid_NorR"/>
</dbReference>
<evidence type="ECO:0000256" key="2">
    <source>
        <dbReference type="ARBA" id="ARBA00022840"/>
    </source>
</evidence>
<dbReference type="Gene3D" id="3.30.450.40">
    <property type="match status" value="1"/>
</dbReference>
<dbReference type="KEGG" id="dfl:DFE_1962"/>
<evidence type="ECO:0000256" key="5">
    <source>
        <dbReference type="ARBA" id="ARBA00023163"/>
    </source>
</evidence>
<gene>
    <name evidence="7" type="ORF">DFE_1962</name>
</gene>
<dbReference type="InterPro" id="IPR027417">
    <property type="entry name" value="P-loop_NTPase"/>
</dbReference>
<accession>A0A2Z6AZP2</accession>
<dbReference type="SUPFAM" id="SSF55781">
    <property type="entry name" value="GAF domain-like"/>
    <property type="match status" value="1"/>
</dbReference>
<dbReference type="Pfam" id="PF25601">
    <property type="entry name" value="AAA_lid_14"/>
    <property type="match status" value="1"/>
</dbReference>
<dbReference type="PROSITE" id="PS00688">
    <property type="entry name" value="SIGMA54_INTERACT_3"/>
    <property type="match status" value="1"/>
</dbReference>
<keyword evidence="3" id="KW-0805">Transcription regulation</keyword>
<dbReference type="InterPro" id="IPR002078">
    <property type="entry name" value="Sigma_54_int"/>
</dbReference>
<dbReference type="InterPro" id="IPR009057">
    <property type="entry name" value="Homeodomain-like_sf"/>
</dbReference>
<dbReference type="InterPro" id="IPR029016">
    <property type="entry name" value="GAF-like_dom_sf"/>
</dbReference>
<evidence type="ECO:0000313" key="8">
    <source>
        <dbReference type="Proteomes" id="UP000269883"/>
    </source>
</evidence>